<dbReference type="EMBL" id="POUD01000058">
    <property type="protein sequence ID" value="PZG18023.1"/>
    <property type="molecule type" value="Genomic_DNA"/>
</dbReference>
<dbReference type="OrthoDB" id="3335835at2"/>
<organism evidence="3 4">
    <name type="scientific">Nonomuraea aridisoli</name>
    <dbReference type="NCBI Taxonomy" id="2070368"/>
    <lineage>
        <taxon>Bacteria</taxon>
        <taxon>Bacillati</taxon>
        <taxon>Actinomycetota</taxon>
        <taxon>Actinomycetes</taxon>
        <taxon>Streptosporangiales</taxon>
        <taxon>Streptosporangiaceae</taxon>
        <taxon>Nonomuraea</taxon>
    </lineage>
</organism>
<dbReference type="GO" id="GO:0006313">
    <property type="term" value="P:DNA transposition"/>
    <property type="evidence" value="ECO:0007669"/>
    <property type="project" value="InterPro"/>
</dbReference>
<feature type="domain" description="Transposase IS4-like" evidence="2">
    <location>
        <begin position="48"/>
        <end position="141"/>
    </location>
</feature>
<sequence>MLVAAARPARRWRVGPPAPAPARRVARRRPVRLVQGGDRQLPRPGTQGRPKTGPSPVDRAKPGSKHHVITEGGGIPLAVSLTGGHRNDVTQLMPLIKAIPLVRGRVGRPRKRADCLYADRGYDHDKYRRLVWRTGIKPIISRRGTPHGSGLGIHQWVVERTIALLH</sequence>
<dbReference type="GO" id="GO:0003677">
    <property type="term" value="F:DNA binding"/>
    <property type="evidence" value="ECO:0007669"/>
    <property type="project" value="InterPro"/>
</dbReference>
<dbReference type="GO" id="GO:0004803">
    <property type="term" value="F:transposase activity"/>
    <property type="evidence" value="ECO:0007669"/>
    <property type="project" value="InterPro"/>
</dbReference>
<accession>A0A2W2E639</accession>
<protein>
    <recommendedName>
        <fullName evidence="2">Transposase IS4-like domain-containing protein</fullName>
    </recommendedName>
</protein>
<dbReference type="PANTHER" id="PTHR30007:SF1">
    <property type="entry name" value="BLR1914 PROTEIN"/>
    <property type="match status" value="1"/>
</dbReference>
<evidence type="ECO:0000256" key="1">
    <source>
        <dbReference type="SAM" id="MobiDB-lite"/>
    </source>
</evidence>
<evidence type="ECO:0000259" key="2">
    <source>
        <dbReference type="Pfam" id="PF01609"/>
    </source>
</evidence>
<evidence type="ECO:0000313" key="4">
    <source>
        <dbReference type="Proteomes" id="UP000249304"/>
    </source>
</evidence>
<dbReference type="InterPro" id="IPR002559">
    <property type="entry name" value="Transposase_11"/>
</dbReference>
<dbReference type="PANTHER" id="PTHR30007">
    <property type="entry name" value="PHP DOMAIN PROTEIN"/>
    <property type="match status" value="1"/>
</dbReference>
<gene>
    <name evidence="3" type="ORF">C1J01_16255</name>
</gene>
<dbReference type="Pfam" id="PF01609">
    <property type="entry name" value="DDE_Tnp_1"/>
    <property type="match status" value="1"/>
</dbReference>
<keyword evidence="4" id="KW-1185">Reference proteome</keyword>
<dbReference type="Proteomes" id="UP000249304">
    <property type="component" value="Unassembled WGS sequence"/>
</dbReference>
<comment type="caution">
    <text evidence="3">The sequence shown here is derived from an EMBL/GenBank/DDBJ whole genome shotgun (WGS) entry which is preliminary data.</text>
</comment>
<reference evidence="3 4" key="1">
    <citation type="submission" date="2018-01" db="EMBL/GenBank/DDBJ databases">
        <title>Draft genome sequence of Nonomuraea sp. KC333.</title>
        <authorList>
            <person name="Sahin N."/>
            <person name="Saygin H."/>
            <person name="Ay H."/>
        </authorList>
    </citation>
    <scope>NUCLEOTIDE SEQUENCE [LARGE SCALE GENOMIC DNA]</scope>
    <source>
        <strain evidence="3 4">KC333</strain>
    </source>
</reference>
<dbReference type="AlphaFoldDB" id="A0A2W2E639"/>
<evidence type="ECO:0000313" key="3">
    <source>
        <dbReference type="EMBL" id="PZG18023.1"/>
    </source>
</evidence>
<feature type="region of interest" description="Disordered" evidence="1">
    <location>
        <begin position="1"/>
        <end position="70"/>
    </location>
</feature>
<name>A0A2W2E639_9ACTN</name>
<proteinExistence type="predicted"/>